<reference evidence="2 3" key="1">
    <citation type="submission" date="2018-06" db="EMBL/GenBank/DDBJ databases">
        <authorList>
            <consortium name="Pathogen Informatics"/>
            <person name="Doyle S."/>
        </authorList>
    </citation>
    <scope>NUCLEOTIDE SEQUENCE [LARGE SCALE GENOMIC DNA]</scope>
    <source>
        <strain evidence="2 3">NCTC12000</strain>
    </source>
</reference>
<name>A0A378K216_LEGPN</name>
<feature type="chain" id="PRO_5016862684" evidence="1">
    <location>
        <begin position="23"/>
        <end position="128"/>
    </location>
</feature>
<gene>
    <name evidence="2" type="ORF">NCTC12000_00723</name>
</gene>
<evidence type="ECO:0000256" key="1">
    <source>
        <dbReference type="SAM" id="SignalP"/>
    </source>
</evidence>
<organism evidence="2 3">
    <name type="scientific">Legionella pneumophila</name>
    <dbReference type="NCBI Taxonomy" id="446"/>
    <lineage>
        <taxon>Bacteria</taxon>
        <taxon>Pseudomonadati</taxon>
        <taxon>Pseudomonadota</taxon>
        <taxon>Gammaproteobacteria</taxon>
        <taxon>Legionellales</taxon>
        <taxon>Legionellaceae</taxon>
        <taxon>Legionella</taxon>
    </lineage>
</organism>
<evidence type="ECO:0000313" key="2">
    <source>
        <dbReference type="EMBL" id="STX78737.1"/>
    </source>
</evidence>
<evidence type="ECO:0000313" key="3">
    <source>
        <dbReference type="Proteomes" id="UP000254631"/>
    </source>
</evidence>
<dbReference type="EMBL" id="UGOL01000001">
    <property type="protein sequence ID" value="STX78737.1"/>
    <property type="molecule type" value="Genomic_DNA"/>
</dbReference>
<feature type="signal peptide" evidence="1">
    <location>
        <begin position="1"/>
        <end position="22"/>
    </location>
</feature>
<proteinExistence type="predicted"/>
<sequence>MRISRLFYLFFLVFYPWQTTMADQYTDTALSLLSQCYDASDEINSNITHCFNEKLKKIPNPLNYKISVHATKTKKSDHGKITVFMINNKGIMLYCIGTAGEKLKINACASDVGKPLTPEQELSIEGFF</sequence>
<protein>
    <submittedName>
        <fullName evidence="2">Uncharacterized protein</fullName>
    </submittedName>
</protein>
<dbReference type="Proteomes" id="UP000254631">
    <property type="component" value="Unassembled WGS sequence"/>
</dbReference>
<dbReference type="AlphaFoldDB" id="A0A378K216"/>
<accession>A0A378K216</accession>
<keyword evidence="1" id="KW-0732">Signal</keyword>